<protein>
    <submittedName>
        <fullName evidence="3">Polysaccharide deacetylase family protein</fullName>
    </submittedName>
</protein>
<keyword evidence="4" id="KW-1185">Reference proteome</keyword>
<gene>
    <name evidence="3" type="ORF">I5677_01475</name>
</gene>
<organism evidence="3 4">
    <name type="scientific">Mobilitalea sibirica</name>
    <dbReference type="NCBI Taxonomy" id="1462919"/>
    <lineage>
        <taxon>Bacteria</taxon>
        <taxon>Bacillati</taxon>
        <taxon>Bacillota</taxon>
        <taxon>Clostridia</taxon>
        <taxon>Lachnospirales</taxon>
        <taxon>Lachnospiraceae</taxon>
        <taxon>Mobilitalea</taxon>
    </lineage>
</organism>
<dbReference type="GO" id="GO:0005975">
    <property type="term" value="P:carbohydrate metabolic process"/>
    <property type="evidence" value="ECO:0007669"/>
    <property type="project" value="InterPro"/>
</dbReference>
<dbReference type="Pfam" id="PF01522">
    <property type="entry name" value="Polysacc_deac_1"/>
    <property type="match status" value="1"/>
</dbReference>
<dbReference type="InterPro" id="IPR050248">
    <property type="entry name" value="Polysacc_deacetylase_ArnD"/>
</dbReference>
<keyword evidence="1" id="KW-1133">Transmembrane helix</keyword>
<evidence type="ECO:0000313" key="3">
    <source>
        <dbReference type="EMBL" id="MBH1939560.1"/>
    </source>
</evidence>
<evidence type="ECO:0000313" key="4">
    <source>
        <dbReference type="Proteomes" id="UP000623269"/>
    </source>
</evidence>
<dbReference type="PANTHER" id="PTHR10587:SF128">
    <property type="entry name" value="POLYSACCHARIDE DEACETYLASE PDAB-RELATED"/>
    <property type="match status" value="1"/>
</dbReference>
<dbReference type="PANTHER" id="PTHR10587">
    <property type="entry name" value="GLYCOSYL TRANSFERASE-RELATED"/>
    <property type="match status" value="1"/>
</dbReference>
<dbReference type="Proteomes" id="UP000623269">
    <property type="component" value="Unassembled WGS sequence"/>
</dbReference>
<dbReference type="GO" id="GO:0016810">
    <property type="term" value="F:hydrolase activity, acting on carbon-nitrogen (but not peptide) bonds"/>
    <property type="evidence" value="ECO:0007669"/>
    <property type="project" value="InterPro"/>
</dbReference>
<dbReference type="CDD" id="cd10917">
    <property type="entry name" value="CE4_NodB_like_6s_7s"/>
    <property type="match status" value="1"/>
</dbReference>
<feature type="transmembrane region" description="Helical" evidence="1">
    <location>
        <begin position="6"/>
        <end position="28"/>
    </location>
</feature>
<keyword evidence="1" id="KW-0472">Membrane</keyword>
<name>A0A8J7H7M7_9FIRM</name>
<evidence type="ECO:0000256" key="1">
    <source>
        <dbReference type="SAM" id="Phobius"/>
    </source>
</evidence>
<dbReference type="InterPro" id="IPR011330">
    <property type="entry name" value="Glyco_hydro/deAcase_b/a-brl"/>
</dbReference>
<comment type="caution">
    <text evidence="3">The sequence shown here is derived from an EMBL/GenBank/DDBJ whole genome shotgun (WGS) entry which is preliminary data.</text>
</comment>
<keyword evidence="1" id="KW-0812">Transmembrane</keyword>
<dbReference type="Gene3D" id="3.20.20.370">
    <property type="entry name" value="Glycoside hydrolase/deacetylase"/>
    <property type="match status" value="1"/>
</dbReference>
<accession>A0A8J7H7M7</accession>
<dbReference type="InterPro" id="IPR002509">
    <property type="entry name" value="NODB_dom"/>
</dbReference>
<dbReference type="PROSITE" id="PS51677">
    <property type="entry name" value="NODB"/>
    <property type="match status" value="1"/>
</dbReference>
<dbReference type="RefSeq" id="WP_197659775.1">
    <property type="nucleotide sequence ID" value="NZ_JAEAGR010000001.1"/>
</dbReference>
<dbReference type="AlphaFoldDB" id="A0A8J7H7M7"/>
<dbReference type="EMBL" id="JAEAGR010000001">
    <property type="protein sequence ID" value="MBH1939560.1"/>
    <property type="molecule type" value="Genomic_DNA"/>
</dbReference>
<dbReference type="GO" id="GO:0016020">
    <property type="term" value="C:membrane"/>
    <property type="evidence" value="ECO:0007669"/>
    <property type="project" value="TreeGrafter"/>
</dbReference>
<feature type="domain" description="NodB homology" evidence="2">
    <location>
        <begin position="53"/>
        <end position="232"/>
    </location>
</feature>
<reference evidence="3" key="1">
    <citation type="submission" date="2020-12" db="EMBL/GenBank/DDBJ databases">
        <title>M. sibirica DSM 26468T genome.</title>
        <authorList>
            <person name="Thieme N."/>
            <person name="Rettenmaier R."/>
            <person name="Zverlov V."/>
            <person name="Liebl W."/>
        </authorList>
    </citation>
    <scope>NUCLEOTIDE SEQUENCE</scope>
    <source>
        <strain evidence="3">DSM 26468</strain>
    </source>
</reference>
<dbReference type="SUPFAM" id="SSF88713">
    <property type="entry name" value="Glycoside hydrolase/deacetylase"/>
    <property type="match status" value="1"/>
</dbReference>
<sequence>MDNITLFVKLGIIILSIFVIIGLGITFLPDAISVSTSGNRRDLPIYSVDTEENQVALTFDTAWGNEYIQTILDILAKYDIKATFFMTGEWIEKYPKDVKNIYEQGHDLGNHTENHKHMSLLSIEECAKEIMQAHKRVKELTGFDMSLFRAPFGDYNNAVIGAARDCGYYSIQWDIDSLDWKDYGAENIVNKTVYHKKLNKGSILLFHNGAKYTPQALEKVIVGLQDKGYEIVPVSQLIHKGEHTIDQKGRQYKM</sequence>
<proteinExistence type="predicted"/>
<evidence type="ECO:0000259" key="2">
    <source>
        <dbReference type="PROSITE" id="PS51677"/>
    </source>
</evidence>